<evidence type="ECO:0000313" key="2">
    <source>
        <dbReference type="EMBL" id="CAF2078717.1"/>
    </source>
</evidence>
<evidence type="ECO:0000313" key="3">
    <source>
        <dbReference type="EMBL" id="CAF4070512.1"/>
    </source>
</evidence>
<name>A0A816QQV0_9BILA</name>
<dbReference type="EMBL" id="CAJOBF010003037">
    <property type="protein sequence ID" value="CAF4070512.1"/>
    <property type="molecule type" value="Genomic_DNA"/>
</dbReference>
<dbReference type="Proteomes" id="UP000663887">
    <property type="component" value="Unassembled WGS sequence"/>
</dbReference>
<evidence type="ECO:0000313" key="5">
    <source>
        <dbReference type="Proteomes" id="UP000663887"/>
    </source>
</evidence>
<dbReference type="EMBL" id="CAJOBI010220067">
    <property type="protein sequence ID" value="CAF5039191.1"/>
    <property type="molecule type" value="Genomic_DNA"/>
</dbReference>
<dbReference type="EMBL" id="CAJNRG010004067">
    <property type="protein sequence ID" value="CAF2062978.1"/>
    <property type="molecule type" value="Genomic_DNA"/>
</dbReference>
<evidence type="ECO:0000313" key="1">
    <source>
        <dbReference type="EMBL" id="CAF2062978.1"/>
    </source>
</evidence>
<organism evidence="1 5">
    <name type="scientific">Rotaria magnacalcarata</name>
    <dbReference type="NCBI Taxonomy" id="392030"/>
    <lineage>
        <taxon>Eukaryota</taxon>
        <taxon>Metazoa</taxon>
        <taxon>Spiralia</taxon>
        <taxon>Gnathifera</taxon>
        <taxon>Rotifera</taxon>
        <taxon>Eurotatoria</taxon>
        <taxon>Bdelloidea</taxon>
        <taxon>Philodinida</taxon>
        <taxon>Philodinidae</taxon>
        <taxon>Rotaria</taxon>
    </lineage>
</organism>
<evidence type="ECO:0000313" key="4">
    <source>
        <dbReference type="EMBL" id="CAF5039191.1"/>
    </source>
</evidence>
<proteinExistence type="predicted"/>
<dbReference type="EMBL" id="CAJNRE010009020">
    <property type="protein sequence ID" value="CAF2078717.1"/>
    <property type="molecule type" value="Genomic_DNA"/>
</dbReference>
<dbReference type="Proteomes" id="UP000663842">
    <property type="component" value="Unassembled WGS sequence"/>
</dbReference>
<comment type="caution">
    <text evidence="1">The sequence shown here is derived from an EMBL/GenBank/DDBJ whole genome shotgun (WGS) entry which is preliminary data.</text>
</comment>
<gene>
    <name evidence="2" type="ORF">MBJ925_LOCUS18100</name>
    <name evidence="4" type="ORF">SMN809_LOCUS58552</name>
    <name evidence="3" type="ORF">UXM345_LOCUS20410</name>
    <name evidence="1" type="ORF">XDN619_LOCUS10911</name>
</gene>
<dbReference type="AlphaFoldDB" id="A0A816QQV0"/>
<reference evidence="1" key="1">
    <citation type="submission" date="2021-02" db="EMBL/GenBank/DDBJ databases">
        <authorList>
            <person name="Nowell W R."/>
        </authorList>
    </citation>
    <scope>NUCLEOTIDE SEQUENCE</scope>
</reference>
<protein>
    <submittedName>
        <fullName evidence="1">Uncharacterized protein</fullName>
    </submittedName>
</protein>
<sequence>MSFKEILLEIEEDETQAVQDLVVYCHGKGTLKYQLKQFLDEYEQKSAILWYNFEIFLYGMLNRALRLLEKETMMKMSFFVRNLYRQLAHMHKEQVSAYVEKCNVCRGQGLRNKEFQHLLDVQGGLLAINNFLSTSKEKQQP</sequence>
<dbReference type="Proteomes" id="UP000676336">
    <property type="component" value="Unassembled WGS sequence"/>
</dbReference>
<dbReference type="Proteomes" id="UP000663824">
    <property type="component" value="Unassembled WGS sequence"/>
</dbReference>
<accession>A0A816QQV0</accession>